<dbReference type="InterPro" id="IPR010982">
    <property type="entry name" value="Lambda_DNA-bd_dom_sf"/>
</dbReference>
<name>A0A926EGX4_9FIRM</name>
<dbReference type="GO" id="GO:0003677">
    <property type="term" value="F:DNA binding"/>
    <property type="evidence" value="ECO:0007669"/>
    <property type="project" value="UniProtKB-KW"/>
</dbReference>
<dbReference type="Pfam" id="PF01381">
    <property type="entry name" value="HTH_3"/>
    <property type="match status" value="1"/>
</dbReference>
<dbReference type="PANTHER" id="PTHR46558:SF11">
    <property type="entry name" value="HTH-TYPE TRANSCRIPTIONAL REGULATOR XRE"/>
    <property type="match status" value="1"/>
</dbReference>
<dbReference type="InterPro" id="IPR001387">
    <property type="entry name" value="Cro/C1-type_HTH"/>
</dbReference>
<dbReference type="Gene3D" id="1.10.260.40">
    <property type="entry name" value="lambda repressor-like DNA-binding domains"/>
    <property type="match status" value="1"/>
</dbReference>
<dbReference type="PANTHER" id="PTHR46558">
    <property type="entry name" value="TRACRIPTIONAL REGULATORY PROTEIN-RELATED-RELATED"/>
    <property type="match status" value="1"/>
</dbReference>
<gene>
    <name evidence="3" type="ORF">H8718_15610</name>
</gene>
<dbReference type="SMART" id="SM00530">
    <property type="entry name" value="HTH_XRE"/>
    <property type="match status" value="1"/>
</dbReference>
<dbReference type="SUPFAM" id="SSF47413">
    <property type="entry name" value="lambda repressor-like DNA-binding domains"/>
    <property type="match status" value="1"/>
</dbReference>
<comment type="caution">
    <text evidence="3">The sequence shown here is derived from an EMBL/GenBank/DDBJ whole genome shotgun (WGS) entry which is preliminary data.</text>
</comment>
<evidence type="ECO:0000313" key="4">
    <source>
        <dbReference type="Proteomes" id="UP000655830"/>
    </source>
</evidence>
<sequence length="214" mass="24238">MNELLNEIKPLNIPTRIKALRKAKGLTQKELAKQAGVSFSMVSKIESGERNNPSLEILEKIGNVIDLTLDDLLGNNSLHNQIIAEDIAFLTEFFKSCSSEESNLVLDIIDSICLLLRSYPTRYEDLEHLKLCSMYIGMIRALSTHLENVCFESLLLPDEDMTKKLFSTYTKEKELINSILDSIFENYLDKLVANKSTQTSKDYIKPSSEDPVIT</sequence>
<proteinExistence type="predicted"/>
<evidence type="ECO:0000313" key="3">
    <source>
        <dbReference type="EMBL" id="MBC8580946.1"/>
    </source>
</evidence>
<organism evidence="3 4">
    <name type="scientific">Zhenhengia yiwuensis</name>
    <dbReference type="NCBI Taxonomy" id="2763666"/>
    <lineage>
        <taxon>Bacteria</taxon>
        <taxon>Bacillati</taxon>
        <taxon>Bacillota</taxon>
        <taxon>Clostridia</taxon>
        <taxon>Lachnospirales</taxon>
        <taxon>Lachnospiraceae</taxon>
        <taxon>Zhenhengia</taxon>
    </lineage>
</organism>
<evidence type="ECO:0000259" key="2">
    <source>
        <dbReference type="PROSITE" id="PS50943"/>
    </source>
</evidence>
<accession>A0A926EGX4</accession>
<dbReference type="CDD" id="cd00093">
    <property type="entry name" value="HTH_XRE"/>
    <property type="match status" value="1"/>
</dbReference>
<dbReference type="PROSITE" id="PS50943">
    <property type="entry name" value="HTH_CROC1"/>
    <property type="match status" value="1"/>
</dbReference>
<keyword evidence="4" id="KW-1185">Reference proteome</keyword>
<protein>
    <submittedName>
        <fullName evidence="3">Helix-turn-helix domain-containing protein</fullName>
    </submittedName>
</protein>
<dbReference type="AlphaFoldDB" id="A0A926EGX4"/>
<dbReference type="EMBL" id="JACRSY010000032">
    <property type="protein sequence ID" value="MBC8580946.1"/>
    <property type="molecule type" value="Genomic_DNA"/>
</dbReference>
<dbReference type="RefSeq" id="WP_249333629.1">
    <property type="nucleotide sequence ID" value="NZ_JACRSY010000032.1"/>
</dbReference>
<feature type="domain" description="HTH cro/C1-type" evidence="2">
    <location>
        <begin position="17"/>
        <end position="72"/>
    </location>
</feature>
<evidence type="ECO:0000256" key="1">
    <source>
        <dbReference type="ARBA" id="ARBA00023125"/>
    </source>
</evidence>
<keyword evidence="1" id="KW-0238">DNA-binding</keyword>
<dbReference type="Proteomes" id="UP000655830">
    <property type="component" value="Unassembled WGS sequence"/>
</dbReference>
<reference evidence="3" key="1">
    <citation type="submission" date="2020-08" db="EMBL/GenBank/DDBJ databases">
        <title>Genome public.</title>
        <authorList>
            <person name="Liu C."/>
            <person name="Sun Q."/>
        </authorList>
    </citation>
    <scope>NUCLEOTIDE SEQUENCE</scope>
    <source>
        <strain evidence="3">NSJ-12</strain>
    </source>
</reference>